<dbReference type="EMBL" id="ATDP01000097">
    <property type="protein sequence ID" value="EQB13394.1"/>
    <property type="molecule type" value="Genomic_DNA"/>
</dbReference>
<dbReference type="eggNOG" id="COG2267">
    <property type="taxonomic scope" value="Bacteria"/>
</dbReference>
<dbReference type="SUPFAM" id="SSF53474">
    <property type="entry name" value="alpha/beta-Hydrolases"/>
    <property type="match status" value="1"/>
</dbReference>
<protein>
    <submittedName>
        <fullName evidence="1">Uncharacterized protein</fullName>
    </submittedName>
</protein>
<organism evidence="1 2">
    <name type="scientific">Sphingobium lactosutens DS20</name>
    <dbReference type="NCBI Taxonomy" id="1331060"/>
    <lineage>
        <taxon>Bacteria</taxon>
        <taxon>Pseudomonadati</taxon>
        <taxon>Pseudomonadota</taxon>
        <taxon>Alphaproteobacteria</taxon>
        <taxon>Sphingomonadales</taxon>
        <taxon>Sphingomonadaceae</taxon>
        <taxon>Sphingobium</taxon>
    </lineage>
</organism>
<accession>T0IUQ7</accession>
<proteinExistence type="predicted"/>
<keyword evidence="2" id="KW-1185">Reference proteome</keyword>
<dbReference type="PATRIC" id="fig|1331060.3.peg.3230"/>
<dbReference type="Proteomes" id="UP000015531">
    <property type="component" value="Unassembled WGS sequence"/>
</dbReference>
<evidence type="ECO:0000313" key="1">
    <source>
        <dbReference type="EMBL" id="EQB13394.1"/>
    </source>
</evidence>
<comment type="caution">
    <text evidence="1">The sequence shown here is derived from an EMBL/GenBank/DDBJ whole genome shotgun (WGS) entry which is preliminary data.</text>
</comment>
<dbReference type="InterPro" id="IPR029058">
    <property type="entry name" value="AB_hydrolase_fold"/>
</dbReference>
<reference evidence="1 2" key="1">
    <citation type="journal article" date="2013" name="Genome Announc.">
        <title>Draft Genome Sequence of Sphingobium lactosutens Strain DS20T, Isolated from a Hexachlorocyclohexane Dumpsite.</title>
        <authorList>
            <person name="Kumar R."/>
            <person name="Dwivedi V."/>
            <person name="Negi V."/>
            <person name="Khurana J.P."/>
            <person name="Lal R."/>
        </authorList>
    </citation>
    <scope>NUCLEOTIDE SEQUENCE [LARGE SCALE GENOMIC DNA]</scope>
    <source>
        <strain evidence="1 2">DS20</strain>
    </source>
</reference>
<dbReference type="Gene3D" id="3.40.50.1820">
    <property type="entry name" value="alpha/beta hydrolase"/>
    <property type="match status" value="1"/>
</dbReference>
<evidence type="ECO:0000313" key="2">
    <source>
        <dbReference type="Proteomes" id="UP000015531"/>
    </source>
</evidence>
<name>T0IUQ7_9SPHN</name>
<gene>
    <name evidence="1" type="ORF">RLDS_16810</name>
</gene>
<dbReference type="AlphaFoldDB" id="T0IUQ7"/>
<sequence length="202" mass="21393">MDLINLPGHGPGSHSHSPSAYADLAGSVATRLPDVFDAVGFSLGSKVLLDLAIRFPGRIRRLVLGGVGDNVFARESVADAAADALEGRYSGDVPAPVSKFISTFDVKSNDRSAVAAVLRRPPNPLFKPDDFKNIIASVLLVNGTEDPIASNAEQLVSSLRPAQVIWLKGVGHFDLPATPGFREAAAEFLQAQVPQDDQEKIA</sequence>